<gene>
    <name evidence="3" type="ORF">HMPREF9628_01408</name>
    <name evidence="2" type="ORF">HMPREF9629_01247</name>
</gene>
<name>G9WYJ6_9FIRM</name>
<dbReference type="Gene3D" id="3.30.1460.30">
    <property type="entry name" value="YgaC/TfoX-N like chaperone"/>
    <property type="match status" value="1"/>
</dbReference>
<dbReference type="AlphaFoldDB" id="G9WYJ6"/>
<dbReference type="EMBL" id="AFZG01000017">
    <property type="protein sequence ID" value="EHL19596.1"/>
    <property type="molecule type" value="Genomic_DNA"/>
</dbReference>
<accession>G9WYJ6</accession>
<protein>
    <recommendedName>
        <fullName evidence="1">TfoX N-terminal domain-containing protein</fullName>
    </recommendedName>
</protein>
<dbReference type="STRING" id="796937.HMPREF9630_00280"/>
<comment type="caution">
    <text evidence="2">The sequence shown here is derived from an EMBL/GenBank/DDBJ whole genome shotgun (WGS) entry which is preliminary data.</text>
</comment>
<evidence type="ECO:0000313" key="2">
    <source>
        <dbReference type="EMBL" id="EHL16407.1"/>
    </source>
</evidence>
<feature type="domain" description="TfoX N-terminal" evidence="1">
    <location>
        <begin position="13"/>
        <end position="71"/>
    </location>
</feature>
<dbReference type="Proteomes" id="UP000006437">
    <property type="component" value="Unassembled WGS sequence"/>
</dbReference>
<proteinExistence type="predicted"/>
<dbReference type="Pfam" id="PF04993">
    <property type="entry name" value="TfoX_N"/>
    <property type="match status" value="1"/>
</dbReference>
<reference evidence="2 5" key="1">
    <citation type="submission" date="2011-08" db="EMBL/GenBank/DDBJ databases">
        <title>The Genome Sequence of Eubacteriaceae bacterium ACC19a.</title>
        <authorList>
            <consortium name="The Broad Institute Genome Sequencing Platform"/>
            <person name="Earl A."/>
            <person name="Ward D."/>
            <person name="Feldgarden M."/>
            <person name="Gevers D."/>
            <person name="Sizova M."/>
            <person name="Hazen A."/>
            <person name="Epstein S."/>
            <person name="Young S.K."/>
            <person name="Zeng Q."/>
            <person name="Gargeya S."/>
            <person name="Fitzgerald M."/>
            <person name="Haas B."/>
            <person name="Abouelleil A."/>
            <person name="Alvarado L."/>
            <person name="Arachchi H.M."/>
            <person name="Berlin A."/>
            <person name="Brown A."/>
            <person name="Chapman S.B."/>
            <person name="Chen Z."/>
            <person name="Dunbar C."/>
            <person name="Freedman E."/>
            <person name="Gearin G."/>
            <person name="Gellesch M."/>
            <person name="Goldberg J."/>
            <person name="Griggs A."/>
            <person name="Gujja S."/>
            <person name="Heiman D."/>
            <person name="Howarth C."/>
            <person name="Larson L."/>
            <person name="Lui A."/>
            <person name="MacDonald P.J.P."/>
            <person name="Montmayeur A."/>
            <person name="Murphy C."/>
            <person name="Neiman D."/>
            <person name="Pearson M."/>
            <person name="Priest M."/>
            <person name="Roberts A."/>
            <person name="Saif S."/>
            <person name="Shea T."/>
            <person name="Shenoy N."/>
            <person name="Sisk P."/>
            <person name="Stolte C."/>
            <person name="Sykes S."/>
            <person name="Wortman J."/>
            <person name="Nusbaum C."/>
            <person name="Birren B."/>
        </authorList>
    </citation>
    <scope>NUCLEOTIDE SEQUENCE [LARGE SCALE GENOMIC DNA]</scope>
    <source>
        <strain evidence="2 5">ACC19a</strain>
    </source>
</reference>
<organism evidence="2 5">
    <name type="scientific">Peptoanaerobacter stomatis</name>
    <dbReference type="NCBI Taxonomy" id="796937"/>
    <lineage>
        <taxon>Bacteria</taxon>
        <taxon>Bacillati</taxon>
        <taxon>Bacillota</taxon>
        <taxon>Clostridia</taxon>
        <taxon>Peptostreptococcales</taxon>
        <taxon>Filifactoraceae</taxon>
        <taxon>Peptoanaerobacter</taxon>
    </lineage>
</organism>
<evidence type="ECO:0000313" key="4">
    <source>
        <dbReference type="Proteomes" id="UP000003379"/>
    </source>
</evidence>
<accession>G9XBP1</accession>
<sequence>MPSSKEYLEFVLEQLSDLEDINYRKMMGEYILYYKDKIIGGVYDDRLLIKQTDKAKEMIRDLVYELPYENAKPMLLVDVDDKSFLTNLCKAIYDELPYTKKKNKN</sequence>
<dbReference type="PATRIC" id="fig|796937.3.peg.440"/>
<dbReference type="Proteomes" id="UP000003379">
    <property type="component" value="Unassembled WGS sequence"/>
</dbReference>
<evidence type="ECO:0000313" key="5">
    <source>
        <dbReference type="Proteomes" id="UP000006437"/>
    </source>
</evidence>
<dbReference type="InterPro" id="IPR007076">
    <property type="entry name" value="TfoX_N"/>
</dbReference>
<dbReference type="EMBL" id="AFZE01000003">
    <property type="protein sequence ID" value="EHL16407.1"/>
    <property type="molecule type" value="Genomic_DNA"/>
</dbReference>
<dbReference type="BioCyc" id="EBAC796937-HMP:GMGH-1251-MONOMER"/>
<evidence type="ECO:0000313" key="3">
    <source>
        <dbReference type="EMBL" id="EHL19596.1"/>
    </source>
</evidence>
<dbReference type="HOGENOM" id="CLU_151771_1_0_9"/>
<evidence type="ECO:0000259" key="1">
    <source>
        <dbReference type="Pfam" id="PF04993"/>
    </source>
</evidence>
<dbReference type="SUPFAM" id="SSF159894">
    <property type="entry name" value="YgaC/TfoX-N like"/>
    <property type="match status" value="1"/>
</dbReference>
<reference evidence="3 4" key="2">
    <citation type="submission" date="2011-08" db="EMBL/GenBank/DDBJ databases">
        <title>The Genome Sequence of Eubacteriaceae bacterium CM5.</title>
        <authorList>
            <consortium name="The Broad Institute Genome Sequencing Platform"/>
            <person name="Earl A."/>
            <person name="Ward D."/>
            <person name="Feldgarden M."/>
            <person name="Gevers D."/>
            <person name="Sizova M."/>
            <person name="Hazen A."/>
            <person name="Epstein S."/>
            <person name="Young S.K."/>
            <person name="Zeng Q."/>
            <person name="Gargeya S."/>
            <person name="Fitzgerald M."/>
            <person name="Haas B."/>
            <person name="Abouelleil A."/>
            <person name="Alvarado L."/>
            <person name="Arachchi H.M."/>
            <person name="Berlin A."/>
            <person name="Brown A."/>
            <person name="Chapman S.B."/>
            <person name="Chen Z."/>
            <person name="Dunbar C."/>
            <person name="Freedman E."/>
            <person name="Gearin G."/>
            <person name="Gellesch M."/>
            <person name="Goldberg J."/>
            <person name="Griggs A."/>
            <person name="Gujja S."/>
            <person name="Heiman D."/>
            <person name="Howarth C."/>
            <person name="Larson L."/>
            <person name="Lui A."/>
            <person name="MacDonald P.J.P."/>
            <person name="Montmayeur A."/>
            <person name="Murphy C."/>
            <person name="Neiman D."/>
            <person name="Pearson M."/>
            <person name="Priest M."/>
            <person name="Roberts A."/>
            <person name="Saif S."/>
            <person name="Shea T."/>
            <person name="Shenoy N."/>
            <person name="Sisk P."/>
            <person name="Stolte C."/>
            <person name="Sykes S."/>
            <person name="Wortman J."/>
            <person name="Nusbaum C."/>
            <person name="Birren B."/>
        </authorList>
    </citation>
    <scope>NUCLEOTIDE SEQUENCE [LARGE SCALE GENOMIC DNA]</scope>
    <source>
        <strain evidence="3 4">CM5</strain>
    </source>
</reference>
<dbReference type="RefSeq" id="WP_009525482.1">
    <property type="nucleotide sequence ID" value="NZ_JH414552.1"/>
</dbReference>